<protein>
    <recommendedName>
        <fullName evidence="1">BTB domain-containing protein</fullName>
    </recommendedName>
</protein>
<feature type="domain" description="BTB" evidence="1">
    <location>
        <begin position="31"/>
        <end position="94"/>
    </location>
</feature>
<comment type="caution">
    <text evidence="2">The sequence shown here is derived from an EMBL/GenBank/DDBJ whole genome shotgun (WGS) entry which is preliminary data.</text>
</comment>
<dbReference type="InterPro" id="IPR051481">
    <property type="entry name" value="BTB-POZ/Galectin-3-binding"/>
</dbReference>
<organism evidence="2 3">
    <name type="scientific">Allacma fusca</name>
    <dbReference type="NCBI Taxonomy" id="39272"/>
    <lineage>
        <taxon>Eukaryota</taxon>
        <taxon>Metazoa</taxon>
        <taxon>Ecdysozoa</taxon>
        <taxon>Arthropoda</taxon>
        <taxon>Hexapoda</taxon>
        <taxon>Collembola</taxon>
        <taxon>Symphypleona</taxon>
        <taxon>Sminthuridae</taxon>
        <taxon>Allacma</taxon>
    </lineage>
</organism>
<dbReference type="SMART" id="SM00875">
    <property type="entry name" value="BACK"/>
    <property type="match status" value="1"/>
</dbReference>
<dbReference type="InterPro" id="IPR011705">
    <property type="entry name" value="BACK"/>
</dbReference>
<keyword evidence="3" id="KW-1185">Reference proteome</keyword>
<dbReference type="PANTHER" id="PTHR24410">
    <property type="entry name" value="HL07962P-RELATED"/>
    <property type="match status" value="1"/>
</dbReference>
<dbReference type="OrthoDB" id="45365at2759"/>
<dbReference type="Pfam" id="PF07707">
    <property type="entry name" value="BACK"/>
    <property type="match status" value="1"/>
</dbReference>
<evidence type="ECO:0000313" key="2">
    <source>
        <dbReference type="EMBL" id="CAG7667559.1"/>
    </source>
</evidence>
<accession>A0A8J2J7A3</accession>
<evidence type="ECO:0000313" key="3">
    <source>
        <dbReference type="Proteomes" id="UP000708208"/>
    </source>
</evidence>
<evidence type="ECO:0000259" key="1">
    <source>
        <dbReference type="PROSITE" id="PS50097"/>
    </source>
</evidence>
<proteinExistence type="predicted"/>
<dbReference type="PANTHER" id="PTHR24410:SF23">
    <property type="entry name" value="BTB DOMAIN-CONTAINING PROTEIN-RELATED"/>
    <property type="match status" value="1"/>
</dbReference>
<dbReference type="CDD" id="cd18186">
    <property type="entry name" value="BTB_POZ_ZBTB_KLHL-like"/>
    <property type="match status" value="1"/>
</dbReference>
<dbReference type="EMBL" id="CAJVCH010010570">
    <property type="protein sequence ID" value="CAG7667559.1"/>
    <property type="molecule type" value="Genomic_DNA"/>
</dbReference>
<dbReference type="SMART" id="SM00225">
    <property type="entry name" value="BTB"/>
    <property type="match status" value="1"/>
</dbReference>
<dbReference type="Proteomes" id="UP000708208">
    <property type="component" value="Unassembled WGS sequence"/>
</dbReference>
<dbReference type="PROSITE" id="PS50097">
    <property type="entry name" value="BTB"/>
    <property type="match status" value="1"/>
</dbReference>
<sequence length="277" mass="32083">MAEEAEDWRDNHRSQLSKLQYIIDNDIQDYGDVTIIVGAEKKSFRIISAFIEINSKFLADKLAVEDELYLPDEDPTHFRMLLRVMYLGKWEANLKEAIPLLAIAEKYEADLVEQECKHWLMHEGLSVETSVDLYQEAKELNVTVAEDIWKYILENGMAICQSSTFLNLTQENLIQLAQDDDLRIDDETVMVEAVKKWGNRQRKIISSSKKLSEVVAEVVPKLRLYFISPDSAIILLNQEQSTQLQACRNPDVRKEVLESPSDACFCVRPRKFFTRFE</sequence>
<reference evidence="2" key="1">
    <citation type="submission" date="2021-06" db="EMBL/GenBank/DDBJ databases">
        <authorList>
            <person name="Hodson N. C."/>
            <person name="Mongue J. A."/>
            <person name="Jaron S. K."/>
        </authorList>
    </citation>
    <scope>NUCLEOTIDE SEQUENCE</scope>
</reference>
<name>A0A8J2J7A3_9HEXA</name>
<gene>
    <name evidence="2" type="ORF">AFUS01_LOCUS1854</name>
</gene>
<dbReference type="Pfam" id="PF00651">
    <property type="entry name" value="BTB"/>
    <property type="match status" value="1"/>
</dbReference>
<dbReference type="AlphaFoldDB" id="A0A8J2J7A3"/>
<dbReference type="InterPro" id="IPR000210">
    <property type="entry name" value="BTB/POZ_dom"/>
</dbReference>